<dbReference type="Proteomes" id="UP000243333">
    <property type="component" value="Unassembled WGS sequence"/>
</dbReference>
<proteinExistence type="predicted"/>
<dbReference type="Pfam" id="PF16256">
    <property type="entry name" value="DUF4911"/>
    <property type="match status" value="1"/>
</dbReference>
<evidence type="ECO:0000313" key="1">
    <source>
        <dbReference type="EMBL" id="SDF40670.1"/>
    </source>
</evidence>
<dbReference type="EMBL" id="FNBU01000009">
    <property type="protein sequence ID" value="SDF40670.1"/>
    <property type="molecule type" value="Genomic_DNA"/>
</dbReference>
<dbReference type="InterPro" id="IPR032587">
    <property type="entry name" value="DUF4911"/>
</dbReference>
<dbReference type="RefSeq" id="WP_093689575.1">
    <property type="nucleotide sequence ID" value="NZ_FNBU01000009.1"/>
</dbReference>
<dbReference type="AlphaFoldDB" id="A0A1G7KUR1"/>
<evidence type="ECO:0008006" key="3">
    <source>
        <dbReference type="Google" id="ProtNLM"/>
    </source>
</evidence>
<protein>
    <recommendedName>
        <fullName evidence="3">DUF4911 domain-containing protein</fullName>
    </recommendedName>
</protein>
<reference evidence="2" key="1">
    <citation type="submission" date="2016-10" db="EMBL/GenBank/DDBJ databases">
        <authorList>
            <person name="Varghese N."/>
            <person name="Submissions S."/>
        </authorList>
    </citation>
    <scope>NUCLEOTIDE SEQUENCE [LARGE SCALE GENOMIC DNA]</scope>
    <source>
        <strain evidence="2">DSM 23256</strain>
    </source>
</reference>
<accession>A0A1G7KUR1</accession>
<dbReference type="OrthoDB" id="9840965at2"/>
<evidence type="ECO:0000313" key="2">
    <source>
        <dbReference type="Proteomes" id="UP000243333"/>
    </source>
</evidence>
<organism evidence="1 2">
    <name type="scientific">Sporolituus thermophilus DSM 23256</name>
    <dbReference type="NCBI Taxonomy" id="1123285"/>
    <lineage>
        <taxon>Bacteria</taxon>
        <taxon>Bacillati</taxon>
        <taxon>Bacillota</taxon>
        <taxon>Negativicutes</taxon>
        <taxon>Selenomonadales</taxon>
        <taxon>Sporomusaceae</taxon>
        <taxon>Sporolituus</taxon>
    </lineage>
</organism>
<gene>
    <name evidence="1" type="ORF">SAMN05660235_01493</name>
</gene>
<sequence length="87" mass="10050">MSRRYKGTSCFANTARKYEQDSNDIDIKLKVCDINLFIRLLEGYENIVMIIPLEPKQGLVKLRPSPDTCADVWEILKTLPIEFEIMG</sequence>
<keyword evidence="2" id="KW-1185">Reference proteome</keyword>
<name>A0A1G7KUR1_9FIRM</name>